<evidence type="ECO:0000256" key="2">
    <source>
        <dbReference type="ARBA" id="ARBA00023043"/>
    </source>
</evidence>
<name>Q4SXA4_TETNG</name>
<dbReference type="InterPro" id="IPR002110">
    <property type="entry name" value="Ankyrin_rpt"/>
</dbReference>
<proteinExistence type="predicted"/>
<evidence type="ECO:0000256" key="1">
    <source>
        <dbReference type="ARBA" id="ARBA00022737"/>
    </source>
</evidence>
<dbReference type="KEGG" id="tng:GSTEN00011031G001"/>
<organism evidence="4">
    <name type="scientific">Tetraodon nigroviridis</name>
    <name type="common">Spotted green pufferfish</name>
    <name type="synonym">Chelonodon nigroviridis</name>
    <dbReference type="NCBI Taxonomy" id="99883"/>
    <lineage>
        <taxon>Eukaryota</taxon>
        <taxon>Metazoa</taxon>
        <taxon>Chordata</taxon>
        <taxon>Craniata</taxon>
        <taxon>Vertebrata</taxon>
        <taxon>Euteleostomi</taxon>
        <taxon>Actinopterygii</taxon>
        <taxon>Neopterygii</taxon>
        <taxon>Teleostei</taxon>
        <taxon>Neoteleostei</taxon>
        <taxon>Acanthomorphata</taxon>
        <taxon>Eupercaria</taxon>
        <taxon>Tetraodontiformes</taxon>
        <taxon>Tetradontoidea</taxon>
        <taxon>Tetraodontidae</taxon>
        <taxon>Tetraodon</taxon>
    </lineage>
</organism>
<reference evidence="4" key="2">
    <citation type="submission" date="2004-02" db="EMBL/GenBank/DDBJ databases">
        <authorList>
            <consortium name="Genoscope"/>
            <consortium name="Whitehead Institute Centre for Genome Research"/>
        </authorList>
    </citation>
    <scope>NUCLEOTIDE SEQUENCE</scope>
</reference>
<dbReference type="PANTHER" id="PTHR24171:SF9">
    <property type="entry name" value="ANKYRIN REPEAT DOMAIN-CONTAINING PROTEIN 39"/>
    <property type="match status" value="1"/>
</dbReference>
<feature type="non-terminal residue" evidence="4">
    <location>
        <position position="1"/>
    </location>
</feature>
<dbReference type="PROSITE" id="PS50088">
    <property type="entry name" value="ANK_REPEAT"/>
    <property type="match status" value="2"/>
</dbReference>
<keyword evidence="1" id="KW-0677">Repeat</keyword>
<reference evidence="4" key="1">
    <citation type="journal article" date="2004" name="Nature">
        <title>Genome duplication in the teleost fish Tetraodon nigroviridis reveals the early vertebrate proto-karyotype.</title>
        <authorList>
            <person name="Jaillon O."/>
            <person name="Aury J.-M."/>
            <person name="Brunet F."/>
            <person name="Petit J.-L."/>
            <person name="Stange-Thomann N."/>
            <person name="Mauceli E."/>
            <person name="Bouneau L."/>
            <person name="Fischer C."/>
            <person name="Ozouf-Costaz C."/>
            <person name="Bernot A."/>
            <person name="Nicaud S."/>
            <person name="Jaffe D."/>
            <person name="Fisher S."/>
            <person name="Lutfalla G."/>
            <person name="Dossat C."/>
            <person name="Segurens B."/>
            <person name="Dasilva C."/>
            <person name="Salanoubat M."/>
            <person name="Levy M."/>
            <person name="Boudet N."/>
            <person name="Castellano S."/>
            <person name="Anthouard V."/>
            <person name="Jubin C."/>
            <person name="Castelli V."/>
            <person name="Katinka M."/>
            <person name="Vacherie B."/>
            <person name="Biemont C."/>
            <person name="Skalli Z."/>
            <person name="Cattolico L."/>
            <person name="Poulain J."/>
            <person name="De Berardinis V."/>
            <person name="Cruaud C."/>
            <person name="Duprat S."/>
            <person name="Brottier P."/>
            <person name="Coutanceau J.-P."/>
            <person name="Gouzy J."/>
            <person name="Parra G."/>
            <person name="Lardier G."/>
            <person name="Chapple C."/>
            <person name="McKernan K.J."/>
            <person name="McEwan P."/>
            <person name="Bosak S."/>
            <person name="Kellis M."/>
            <person name="Volff J.-N."/>
            <person name="Guigo R."/>
            <person name="Zody M.C."/>
            <person name="Mesirov J."/>
            <person name="Lindblad-Toh K."/>
            <person name="Birren B."/>
            <person name="Nusbaum C."/>
            <person name="Kahn D."/>
            <person name="Robinson-Rechavi M."/>
            <person name="Laudet V."/>
            <person name="Schachter V."/>
            <person name="Quetier F."/>
            <person name="Saurin W."/>
            <person name="Scarpelli C."/>
            <person name="Wincker P."/>
            <person name="Lander E.S."/>
            <person name="Weissenbach J."/>
            <person name="Roest Crollius H."/>
        </authorList>
    </citation>
    <scope>NUCLEOTIDE SEQUENCE [LARGE SCALE GENOMIC DNA]</scope>
</reference>
<dbReference type="Pfam" id="PF12796">
    <property type="entry name" value="Ank_2"/>
    <property type="match status" value="1"/>
</dbReference>
<dbReference type="PROSITE" id="PS50297">
    <property type="entry name" value="ANK_REP_REGION"/>
    <property type="match status" value="2"/>
</dbReference>
<dbReference type="Gene3D" id="1.25.40.20">
    <property type="entry name" value="Ankyrin repeat-containing domain"/>
    <property type="match status" value="1"/>
</dbReference>
<feature type="repeat" description="ANK" evidence="3">
    <location>
        <begin position="35"/>
        <end position="67"/>
    </location>
</feature>
<sequence>QLNSTPLHVSVRTGHLDCVQYLIHNGASVNTQDREGDTPLHDAVRQNRLKIIQLLLLHGADTHVTNQVTLTPTQ</sequence>
<protein>
    <submittedName>
        <fullName evidence="4">(spotted green pufferfish) hypothetical protein</fullName>
    </submittedName>
</protein>
<dbReference type="PRINTS" id="PR01415">
    <property type="entry name" value="ANKYRIN"/>
</dbReference>
<dbReference type="EMBL" id="CAAE01012667">
    <property type="protein sequence ID" value="CAF94728.1"/>
    <property type="molecule type" value="Genomic_DNA"/>
</dbReference>
<dbReference type="AlphaFoldDB" id="Q4SXA4"/>
<dbReference type="SUPFAM" id="SSF48403">
    <property type="entry name" value="Ankyrin repeat"/>
    <property type="match status" value="1"/>
</dbReference>
<feature type="repeat" description="ANK" evidence="3">
    <location>
        <begin position="2"/>
        <end position="34"/>
    </location>
</feature>
<dbReference type="SMART" id="SM00248">
    <property type="entry name" value="ANK"/>
    <property type="match status" value="2"/>
</dbReference>
<accession>Q4SXA4</accession>
<dbReference type="OrthoDB" id="426293at2759"/>
<evidence type="ECO:0000313" key="4">
    <source>
        <dbReference type="EMBL" id="CAF94728.1"/>
    </source>
</evidence>
<keyword evidence="2 3" id="KW-0040">ANK repeat</keyword>
<feature type="non-terminal residue" evidence="4">
    <location>
        <position position="74"/>
    </location>
</feature>
<gene>
    <name evidence="4" type="ORF">GSTENG00011031001</name>
</gene>
<comment type="caution">
    <text evidence="4">The sequence shown here is derived from an EMBL/GenBank/DDBJ whole genome shotgun (WGS) entry which is preliminary data.</text>
</comment>
<dbReference type="InterPro" id="IPR036770">
    <property type="entry name" value="Ankyrin_rpt-contain_sf"/>
</dbReference>
<evidence type="ECO:0000256" key="3">
    <source>
        <dbReference type="PROSITE-ProRule" id="PRU00023"/>
    </source>
</evidence>
<dbReference type="PANTHER" id="PTHR24171">
    <property type="entry name" value="ANKYRIN REPEAT DOMAIN-CONTAINING PROTEIN 39-RELATED"/>
    <property type="match status" value="1"/>
</dbReference>